<protein>
    <recommendedName>
        <fullName evidence="1">Guanylate cyclase domain-containing protein</fullName>
    </recommendedName>
</protein>
<evidence type="ECO:0000313" key="2">
    <source>
        <dbReference type="EMBL" id="NKF23633.1"/>
    </source>
</evidence>
<gene>
    <name evidence="2" type="ORF">G7Y82_15050</name>
</gene>
<feature type="domain" description="Guanylate cyclase" evidence="1">
    <location>
        <begin position="626"/>
        <end position="746"/>
    </location>
</feature>
<evidence type="ECO:0000313" key="3">
    <source>
        <dbReference type="Proteomes" id="UP000653472"/>
    </source>
</evidence>
<dbReference type="AlphaFoldDB" id="A0A970B790"/>
<sequence length="803" mass="89505">MSKDPLLTASGTARLALRDWLALHHRSGDGAAQLRVGACGHLMLSRREAAQVRRQLTDHVLPALVADGARRLSLFVGMAPGADMLFLETAAAWLREHELPFEMTALLPVPVDKLIADWVLRAEDEQRRVTRALRQSLAREAESLLQRCTTIVPLYPDDVDAAVLGSRSFRQQQYRRLAAILAQHADHLVAIMRPAHGVEPGGTAEIVAWREDAAQIPAVLHLHDAHCAAQRQTHLVDPCDRAAASHGAAEPPDTLTEVLRDAELARRAGNELQCHDIVNQAMRAGLRAPRLDYLRIQALANTGNVRAALDCYRALDLRDDEIDEDWLALHGRLQKDLALQNAADPTAFARAADAYAEAHALHNGSYSAINAASMYLLAGERRRAHQYARRALRQLRPPRNDLERFYAHATHAEAALLLGDDATFRHQLSAANRLLPDDFTRRGRTRQQLRRLSHQLGRDPAAVERLRMPPLVQLQTSNDADASSATLAPALLRHAAARAQLHLALCTPFDVQIGEQLVAHGARLHLSLPAPAAEIARRWRRRLPGVAHRLPRLLDAADGVASLQGFLQTEWEWATREARDTSLGLARLAAERLGQRLRIERLGAAIAAQGRRPPATGRAAERRMAGLVFADFASFRRLREPLFPRYYAQIMQSLAALLNRHREHILLRKTWGDALHVVTEDARTAAQIVADIQQLIEARRRDAHDVLADLELRIAAHYAPCYVGYDPIEERVVHYGTQLLFAARIEPVVPPGMIYVTEAFAARLTLEQAHHFALDYAGEVEFAKQFGTYRLYALQRRATPDRM</sequence>
<evidence type="ECO:0000259" key="1">
    <source>
        <dbReference type="PROSITE" id="PS50125"/>
    </source>
</evidence>
<dbReference type="GO" id="GO:0004016">
    <property type="term" value="F:adenylate cyclase activity"/>
    <property type="evidence" value="ECO:0007669"/>
    <property type="project" value="UniProtKB-ARBA"/>
</dbReference>
<dbReference type="GO" id="GO:0035556">
    <property type="term" value="P:intracellular signal transduction"/>
    <property type="evidence" value="ECO:0007669"/>
    <property type="project" value="InterPro"/>
</dbReference>
<dbReference type="Pfam" id="PF20308">
    <property type="entry name" value="TPR-S"/>
    <property type="match status" value="1"/>
</dbReference>
<dbReference type="GO" id="GO:0009190">
    <property type="term" value="P:cyclic nucleotide biosynthetic process"/>
    <property type="evidence" value="ECO:0007669"/>
    <property type="project" value="InterPro"/>
</dbReference>
<dbReference type="Gene3D" id="3.30.70.1230">
    <property type="entry name" value="Nucleotide cyclase"/>
    <property type="match status" value="1"/>
</dbReference>
<dbReference type="Gene3D" id="3.40.50.450">
    <property type="match status" value="1"/>
</dbReference>
<dbReference type="EMBL" id="JAAVXB010000009">
    <property type="protein sequence ID" value="NKF23633.1"/>
    <property type="molecule type" value="Genomic_DNA"/>
</dbReference>
<dbReference type="InterPro" id="IPR001054">
    <property type="entry name" value="A/G_cyclase"/>
</dbReference>
<comment type="caution">
    <text evidence="2">The sequence shown here is derived from an EMBL/GenBank/DDBJ whole genome shotgun (WGS) entry which is preliminary data.</text>
</comment>
<dbReference type="Pfam" id="PF00211">
    <property type="entry name" value="Guanylate_cyc"/>
    <property type="match status" value="1"/>
</dbReference>
<dbReference type="InterPro" id="IPR029787">
    <property type="entry name" value="Nucleotide_cyclase"/>
</dbReference>
<dbReference type="Proteomes" id="UP000653472">
    <property type="component" value="Unassembled WGS sequence"/>
</dbReference>
<dbReference type="PROSITE" id="PS50125">
    <property type="entry name" value="GUANYLATE_CYCLASE_2"/>
    <property type="match status" value="1"/>
</dbReference>
<dbReference type="InterPro" id="IPR046880">
    <property type="entry name" value="TPR-S"/>
</dbReference>
<accession>A0A970B790</accession>
<keyword evidence="3" id="KW-1185">Reference proteome</keyword>
<reference evidence="2" key="1">
    <citation type="submission" date="2020-03" db="EMBL/GenBank/DDBJ databases">
        <title>Solimonas marina sp. nov., isolated from deep seawater of the Pacific Ocean.</title>
        <authorList>
            <person name="Liu X."/>
            <person name="Lai Q."/>
            <person name="Sun F."/>
            <person name="Gai Y."/>
            <person name="Li G."/>
            <person name="Shao Z."/>
        </authorList>
    </citation>
    <scope>NUCLEOTIDE SEQUENCE</scope>
    <source>
        <strain evidence="2">C16B3</strain>
    </source>
</reference>
<name>A0A970B790_9GAMM</name>
<dbReference type="RefSeq" id="WP_168148962.1">
    <property type="nucleotide sequence ID" value="NZ_JAAVXB010000009.1"/>
</dbReference>
<organism evidence="2 3">
    <name type="scientific">Solimonas marina</name>
    <dbReference type="NCBI Taxonomy" id="2714601"/>
    <lineage>
        <taxon>Bacteria</taxon>
        <taxon>Pseudomonadati</taxon>
        <taxon>Pseudomonadota</taxon>
        <taxon>Gammaproteobacteria</taxon>
        <taxon>Nevskiales</taxon>
        <taxon>Nevskiaceae</taxon>
        <taxon>Solimonas</taxon>
    </lineage>
</organism>
<proteinExistence type="predicted"/>
<dbReference type="SUPFAM" id="SSF55073">
    <property type="entry name" value="Nucleotide cyclase"/>
    <property type="match status" value="1"/>
</dbReference>